<organism evidence="1 2">
    <name type="scientific">Legionella bononiensis</name>
    <dbReference type="NCBI Taxonomy" id="2793102"/>
    <lineage>
        <taxon>Bacteria</taxon>
        <taxon>Pseudomonadati</taxon>
        <taxon>Pseudomonadota</taxon>
        <taxon>Gammaproteobacteria</taxon>
        <taxon>Legionellales</taxon>
        <taxon>Legionellaceae</taxon>
        <taxon>Legionella</taxon>
    </lineage>
</organism>
<keyword evidence="2" id="KW-1185">Reference proteome</keyword>
<protein>
    <recommendedName>
        <fullName evidence="3">EF-hand domain-containing protein</fullName>
    </recommendedName>
</protein>
<evidence type="ECO:0000313" key="2">
    <source>
        <dbReference type="Proteomes" id="UP000809910"/>
    </source>
</evidence>
<gene>
    <name evidence="1" type="ORF">I5282_03835</name>
</gene>
<evidence type="ECO:0008006" key="3">
    <source>
        <dbReference type="Google" id="ProtNLM"/>
    </source>
</evidence>
<dbReference type="Proteomes" id="UP000809910">
    <property type="component" value="Unassembled WGS sequence"/>
</dbReference>
<evidence type="ECO:0000313" key="1">
    <source>
        <dbReference type="EMBL" id="MBL7525706.1"/>
    </source>
</evidence>
<proteinExistence type="predicted"/>
<accession>A0ABS1W8L2</accession>
<name>A0ABS1W8L2_9GAMM</name>
<comment type="caution">
    <text evidence="1">The sequence shown here is derived from an EMBL/GenBank/DDBJ whole genome shotgun (WGS) entry which is preliminary data.</text>
</comment>
<sequence length="556" mass="63271">MSYIVSRLEHIDPENVYQDIRDDYKEEMHWIKEVKDFNTIMQASTSGQCPDFDTLSKKALVVQELGRLVSLIQPFTMKKEVVVSMYEKMKKHPNLWSSTYHHRLNELEQLNNSIANLPESVKNFVNAIVTNLKIHLAENGLSDEDPIANELFKLSTSMRDTGYTNINSLISLFIDYMRTHSDSQPFTGVLSQEEQSQMVSALVAHRTTELTSNVLKTRLHDLASTSMVNKKLLRSIDEIFKQDNELKALSEMRLGKHKIYIFQVEEFFAKVSQQVDTDIIQHTEKLCNLFLLSKAFPAAKGYIEVALEQSPEDLDTLISSPDFLHQIIIDVVYSKCPGQDELESQTRDQLLTQLYAMLTELNLNPSSNYPKQLYQLIHALVQNVLDGIPQRKNQLESLGFGVPTFKTIEEVIKKLDPNNDQNINLAVLEFYTAIQKAKETHFYLLHEPLIGKQIEQISAKDFNAFFKECCDAGKSAAKKLDGNSSGITVIVDMLKAIANWGIYMFSLGTTPQFFKKPRTAVDDVVQAVNDLKVTLANTLEHIDFSQEPNQSMDCTI</sequence>
<reference evidence="1 2" key="1">
    <citation type="submission" date="2020-12" db="EMBL/GenBank/DDBJ databases">
        <title>WGS of Legionella: environmental sample.</title>
        <authorList>
            <person name="Cristino S."/>
            <person name="Girolamini L."/>
            <person name="Salaris S."/>
            <person name="Pascale M.R."/>
            <person name="Mazzotta M."/>
            <person name="Orsini M."/>
            <person name="Grottola A."/>
        </authorList>
    </citation>
    <scope>NUCLEOTIDE SEQUENCE [LARGE SCALE GENOMIC DNA]</scope>
    <source>
        <strain evidence="1 2">30cs62</strain>
    </source>
</reference>
<dbReference type="EMBL" id="JADWVN010000007">
    <property type="protein sequence ID" value="MBL7525706.1"/>
    <property type="molecule type" value="Genomic_DNA"/>
</dbReference>
<dbReference type="RefSeq" id="WP_238400730.1">
    <property type="nucleotide sequence ID" value="NZ_JADWVM010000005.1"/>
</dbReference>